<protein>
    <recommendedName>
        <fullName evidence="3">Beta-3-deoxy-D-manno-oct-2-ulosonic acid transferase</fullName>
    </recommendedName>
</protein>
<dbReference type="EMBL" id="JAOVZQ010000001">
    <property type="protein sequence ID" value="MCY0096900.1"/>
    <property type="molecule type" value="Genomic_DNA"/>
</dbReference>
<dbReference type="InterPro" id="IPR007833">
    <property type="entry name" value="Capsule_polysaccharide_synth"/>
</dbReference>
<comment type="caution">
    <text evidence="1">The sequence shown here is derived from an EMBL/GenBank/DDBJ whole genome shotgun (WGS) entry which is preliminary data.</text>
</comment>
<sequence>MKIALATSGLWQLQEAIELITGGEACRLGLLGGSSDAIAGWGHKPTAARGRRIARLRKLPYLAFEDGFLRSVHPGNAEKPLSLVLDRSGIYYDARLPSDLEALVHKRMASATPEDEARAAIDLLRRKRLSKYNNSTLFDISALKLQSADRSDRVLVVDQTAGDASIAGALAGEKSFLCMLRSAVAENPGSEILIRVHPETIAGRKAGHFTQQSLEALAHSDPGCAQALQTGRMRLTPEPVNPWVLLEACAKVYCVSSQLGFEGLMAGCEVHTFGVPFYSGWGLTRDRNPMVTGRRAPASLEALSAALYFDYSHYIDHQKIRRIGFAEAATVLEDRIQQFARTPDHNGPNA</sequence>
<keyword evidence="2" id="KW-1185">Reference proteome</keyword>
<name>A0ABT3YMG0_9HYPH</name>
<accession>A0ABT3YMG0</accession>
<proteinExistence type="predicted"/>
<evidence type="ECO:0000313" key="1">
    <source>
        <dbReference type="EMBL" id="MCY0096900.1"/>
    </source>
</evidence>
<organism evidence="1 2">
    <name type="scientific">Hoeflea ulvae</name>
    <dbReference type="NCBI Taxonomy" id="2983764"/>
    <lineage>
        <taxon>Bacteria</taxon>
        <taxon>Pseudomonadati</taxon>
        <taxon>Pseudomonadota</taxon>
        <taxon>Alphaproteobacteria</taxon>
        <taxon>Hyphomicrobiales</taxon>
        <taxon>Rhizobiaceae</taxon>
        <taxon>Hoeflea</taxon>
    </lineage>
</organism>
<gene>
    <name evidence="1" type="ORF">OEG82_23240</name>
</gene>
<dbReference type="Pfam" id="PF05159">
    <property type="entry name" value="Capsule_synth"/>
    <property type="match status" value="1"/>
</dbReference>
<reference evidence="1" key="1">
    <citation type="submission" date="2022-10" db="EMBL/GenBank/DDBJ databases">
        <title>Hoeflea sp. J2-29, isolated from marine algae.</title>
        <authorList>
            <person name="Kristyanto S."/>
            <person name="Kim J.M."/>
            <person name="Jeon C.O."/>
        </authorList>
    </citation>
    <scope>NUCLEOTIDE SEQUENCE</scope>
    <source>
        <strain evidence="1">J2-29</strain>
    </source>
</reference>
<dbReference type="CDD" id="cd16440">
    <property type="entry name" value="beta_Kdo_transferase_KpsC_1"/>
    <property type="match status" value="1"/>
</dbReference>
<evidence type="ECO:0000313" key="2">
    <source>
        <dbReference type="Proteomes" id="UP001081283"/>
    </source>
</evidence>
<dbReference type="RefSeq" id="WP_267614731.1">
    <property type="nucleotide sequence ID" value="NZ_JAOVZQ010000001.1"/>
</dbReference>
<evidence type="ECO:0008006" key="3">
    <source>
        <dbReference type="Google" id="ProtNLM"/>
    </source>
</evidence>
<dbReference type="Proteomes" id="UP001081283">
    <property type="component" value="Unassembled WGS sequence"/>
</dbReference>